<dbReference type="PANTHER" id="PTHR11946">
    <property type="entry name" value="VALYL-TRNA SYNTHETASES"/>
    <property type="match status" value="1"/>
</dbReference>
<dbReference type="InterPro" id="IPR001412">
    <property type="entry name" value="aa-tRNA-synth_I_CS"/>
</dbReference>
<evidence type="ECO:0000256" key="7">
    <source>
        <dbReference type="ARBA" id="ARBA00047552"/>
    </source>
</evidence>
<keyword evidence="3 8" id="KW-0547">Nucleotide-binding</keyword>
<dbReference type="InterPro" id="IPR010978">
    <property type="entry name" value="tRNA-bd_arm"/>
</dbReference>
<dbReference type="PANTHER" id="PTHR11946:SF93">
    <property type="entry name" value="VALINE--TRNA LIGASE, CHLOROPLASTIC_MITOCHONDRIAL 2"/>
    <property type="match status" value="1"/>
</dbReference>
<dbReference type="Pfam" id="PF10458">
    <property type="entry name" value="Val_tRNA-synt_C"/>
    <property type="match status" value="1"/>
</dbReference>
<comment type="subunit">
    <text evidence="8">Monomer.</text>
</comment>
<gene>
    <name evidence="8" type="primary">valS</name>
    <name evidence="12" type="ORF">SAMN05421771_1248</name>
</gene>
<dbReference type="FunFam" id="3.40.50.620:FF:000020">
    <property type="entry name" value="Valine--tRNA ligase, mitochondrial"/>
    <property type="match status" value="1"/>
</dbReference>
<evidence type="ECO:0000256" key="4">
    <source>
        <dbReference type="ARBA" id="ARBA00022840"/>
    </source>
</evidence>
<dbReference type="GO" id="GO:0005524">
    <property type="term" value="F:ATP binding"/>
    <property type="evidence" value="ECO:0007669"/>
    <property type="project" value="UniProtKB-UniRule"/>
</dbReference>
<keyword evidence="5 8" id="KW-0648">Protein biosynthesis</keyword>
<dbReference type="InterPro" id="IPR037118">
    <property type="entry name" value="Val-tRNA_synth_C_sf"/>
</dbReference>
<dbReference type="InterPro" id="IPR019499">
    <property type="entry name" value="Val-tRNA_synth_tRNA-bd"/>
</dbReference>
<keyword evidence="2 8" id="KW-0436">Ligase</keyword>
<organism evidence="12 13">
    <name type="scientific">Granulicella pectinivorans</name>
    <dbReference type="NCBI Taxonomy" id="474950"/>
    <lineage>
        <taxon>Bacteria</taxon>
        <taxon>Pseudomonadati</taxon>
        <taxon>Acidobacteriota</taxon>
        <taxon>Terriglobia</taxon>
        <taxon>Terriglobales</taxon>
        <taxon>Acidobacteriaceae</taxon>
        <taxon>Granulicella</taxon>
    </lineage>
</organism>
<comment type="catalytic activity">
    <reaction evidence="7 8">
        <text>tRNA(Val) + L-valine + ATP = L-valyl-tRNA(Val) + AMP + diphosphate</text>
        <dbReference type="Rhea" id="RHEA:10704"/>
        <dbReference type="Rhea" id="RHEA-COMP:9672"/>
        <dbReference type="Rhea" id="RHEA-COMP:9708"/>
        <dbReference type="ChEBI" id="CHEBI:30616"/>
        <dbReference type="ChEBI" id="CHEBI:33019"/>
        <dbReference type="ChEBI" id="CHEBI:57762"/>
        <dbReference type="ChEBI" id="CHEBI:78442"/>
        <dbReference type="ChEBI" id="CHEBI:78537"/>
        <dbReference type="ChEBI" id="CHEBI:456215"/>
        <dbReference type="EC" id="6.1.1.9"/>
    </reaction>
</comment>
<feature type="short sequence motif" description="'KMSKS' region" evidence="8">
    <location>
        <begin position="556"/>
        <end position="560"/>
    </location>
</feature>
<evidence type="ECO:0000256" key="2">
    <source>
        <dbReference type="ARBA" id="ARBA00022598"/>
    </source>
</evidence>
<dbReference type="Proteomes" id="UP000199024">
    <property type="component" value="Unassembled WGS sequence"/>
</dbReference>
<reference evidence="12 13" key="1">
    <citation type="submission" date="2016-10" db="EMBL/GenBank/DDBJ databases">
        <authorList>
            <person name="de Groot N.N."/>
        </authorList>
    </citation>
    <scope>NUCLEOTIDE SEQUENCE [LARGE SCALE GENOMIC DNA]</scope>
    <source>
        <strain evidence="12 13">DSM 21001</strain>
    </source>
</reference>
<keyword evidence="4 8" id="KW-0067">ATP-binding</keyword>
<evidence type="ECO:0000256" key="5">
    <source>
        <dbReference type="ARBA" id="ARBA00022917"/>
    </source>
</evidence>
<dbReference type="Gene3D" id="3.40.50.620">
    <property type="entry name" value="HUPs"/>
    <property type="match status" value="2"/>
</dbReference>
<dbReference type="EMBL" id="FOZL01000001">
    <property type="protein sequence ID" value="SFS06743.1"/>
    <property type="molecule type" value="Genomic_DNA"/>
</dbReference>
<proteinExistence type="inferred from homology"/>
<feature type="domain" description="Valyl-tRNA synthetase tRNA-binding arm" evidence="11">
    <location>
        <begin position="863"/>
        <end position="927"/>
    </location>
</feature>
<evidence type="ECO:0000259" key="10">
    <source>
        <dbReference type="Pfam" id="PF08264"/>
    </source>
</evidence>
<feature type="short sequence motif" description="'HIGH' region" evidence="8">
    <location>
        <begin position="56"/>
        <end position="66"/>
    </location>
</feature>
<comment type="domain">
    <text evidence="8">ValRS has two distinct active sites: one for aminoacylation and one for editing. The misactivated threonine is translocated from the active site to the editing site.</text>
</comment>
<dbReference type="InterPro" id="IPR002300">
    <property type="entry name" value="aa-tRNA-synth_Ia"/>
</dbReference>
<dbReference type="Gene3D" id="3.90.740.10">
    <property type="entry name" value="Valyl/Leucyl/Isoleucyl-tRNA synthetase, editing domain"/>
    <property type="match status" value="1"/>
</dbReference>
<dbReference type="Pfam" id="PF00133">
    <property type="entry name" value="tRNA-synt_1"/>
    <property type="match status" value="1"/>
</dbReference>
<keyword evidence="6 8" id="KW-0030">Aminoacyl-tRNA synthetase</keyword>
<dbReference type="Pfam" id="PF08264">
    <property type="entry name" value="Anticodon_1"/>
    <property type="match status" value="1"/>
</dbReference>
<evidence type="ECO:0000256" key="8">
    <source>
        <dbReference type="HAMAP-Rule" id="MF_02004"/>
    </source>
</evidence>
<dbReference type="InterPro" id="IPR013155">
    <property type="entry name" value="M/V/L/I-tRNA-synth_anticd-bd"/>
</dbReference>
<dbReference type="NCBIfam" id="NF004349">
    <property type="entry name" value="PRK05729.1"/>
    <property type="match status" value="1"/>
</dbReference>
<dbReference type="SUPFAM" id="SSF50677">
    <property type="entry name" value="ValRS/IleRS/LeuRS editing domain"/>
    <property type="match status" value="1"/>
</dbReference>
<evidence type="ECO:0000259" key="11">
    <source>
        <dbReference type="Pfam" id="PF10458"/>
    </source>
</evidence>
<dbReference type="AlphaFoldDB" id="A0A1I6LTG6"/>
<dbReference type="InterPro" id="IPR002303">
    <property type="entry name" value="Valyl-tRNA_ligase"/>
</dbReference>
<keyword evidence="8" id="KW-0175">Coiled coil</keyword>
<feature type="domain" description="Aminoacyl-tRNA synthetase class Ia" evidence="9">
    <location>
        <begin position="24"/>
        <end position="595"/>
    </location>
</feature>
<dbReference type="Gene3D" id="1.10.730.10">
    <property type="entry name" value="Isoleucyl-tRNA Synthetase, Domain 1"/>
    <property type="match status" value="1"/>
</dbReference>
<evidence type="ECO:0000256" key="1">
    <source>
        <dbReference type="ARBA" id="ARBA00022490"/>
    </source>
</evidence>
<dbReference type="InterPro" id="IPR009008">
    <property type="entry name" value="Val/Leu/Ile-tRNA-synth_edit"/>
</dbReference>
<feature type="domain" description="Methionyl/Valyl/Leucyl/Isoleucyl-tRNA synthetase anticodon-binding" evidence="10">
    <location>
        <begin position="651"/>
        <end position="806"/>
    </location>
</feature>
<protein>
    <recommendedName>
        <fullName evidence="8">Valine--tRNA ligase</fullName>
        <ecNumber evidence="8">6.1.1.9</ecNumber>
    </recommendedName>
    <alternativeName>
        <fullName evidence="8">Valyl-tRNA synthetase</fullName>
        <shortName evidence="8">ValRS</shortName>
    </alternativeName>
</protein>
<dbReference type="STRING" id="474950.SAMN05421771_1248"/>
<dbReference type="NCBIfam" id="TIGR00422">
    <property type="entry name" value="valS"/>
    <property type="match status" value="1"/>
</dbReference>
<dbReference type="PRINTS" id="PR00986">
    <property type="entry name" value="TRNASYNTHVAL"/>
</dbReference>
<dbReference type="GO" id="GO:0002161">
    <property type="term" value="F:aminoacyl-tRNA deacylase activity"/>
    <property type="evidence" value="ECO:0007669"/>
    <property type="project" value="InterPro"/>
</dbReference>
<dbReference type="OrthoDB" id="9810365at2"/>
<evidence type="ECO:0000313" key="13">
    <source>
        <dbReference type="Proteomes" id="UP000199024"/>
    </source>
</evidence>
<evidence type="ECO:0000256" key="3">
    <source>
        <dbReference type="ARBA" id="ARBA00022741"/>
    </source>
</evidence>
<evidence type="ECO:0000256" key="6">
    <source>
        <dbReference type="ARBA" id="ARBA00023146"/>
    </source>
</evidence>
<name>A0A1I6LTG6_9BACT</name>
<dbReference type="CDD" id="cd07962">
    <property type="entry name" value="Anticodon_Ia_Val"/>
    <property type="match status" value="1"/>
</dbReference>
<dbReference type="InterPro" id="IPR009080">
    <property type="entry name" value="tRNAsynth_Ia_anticodon-bd"/>
</dbReference>
<dbReference type="PROSITE" id="PS00178">
    <property type="entry name" value="AA_TRNA_LIGASE_I"/>
    <property type="match status" value="1"/>
</dbReference>
<evidence type="ECO:0000259" key="9">
    <source>
        <dbReference type="Pfam" id="PF00133"/>
    </source>
</evidence>
<keyword evidence="13" id="KW-1185">Reference proteome</keyword>
<evidence type="ECO:0000313" key="12">
    <source>
        <dbReference type="EMBL" id="SFS06743.1"/>
    </source>
</evidence>
<dbReference type="GO" id="GO:0005829">
    <property type="term" value="C:cytosol"/>
    <property type="evidence" value="ECO:0007669"/>
    <property type="project" value="TreeGrafter"/>
</dbReference>
<comment type="similarity">
    <text evidence="8">Belongs to the class-I aminoacyl-tRNA synthetase family. ValS type 1 subfamily.</text>
</comment>
<dbReference type="InterPro" id="IPR033705">
    <property type="entry name" value="Anticodon_Ia_Val"/>
</dbReference>
<comment type="function">
    <text evidence="8">Catalyzes the attachment of valine to tRNA(Val). As ValRS can inadvertently accommodate and process structurally similar amino acids such as threonine, to avoid such errors, it has a 'posttransfer' editing activity that hydrolyzes mischarged Thr-tRNA(Val) in a tRNA-dependent manner.</text>
</comment>
<comment type="domain">
    <text evidence="8">The C-terminal coiled-coil domain is crucial for aminoacylation activity.</text>
</comment>
<dbReference type="InterPro" id="IPR014729">
    <property type="entry name" value="Rossmann-like_a/b/a_fold"/>
</dbReference>
<accession>A0A1I6LTG6</accession>
<dbReference type="SUPFAM" id="SSF52374">
    <property type="entry name" value="Nucleotidylyl transferase"/>
    <property type="match status" value="1"/>
</dbReference>
<dbReference type="GO" id="GO:0004832">
    <property type="term" value="F:valine-tRNA ligase activity"/>
    <property type="evidence" value="ECO:0007669"/>
    <property type="project" value="UniProtKB-UniRule"/>
</dbReference>
<dbReference type="SUPFAM" id="SSF46589">
    <property type="entry name" value="tRNA-binding arm"/>
    <property type="match status" value="1"/>
</dbReference>
<keyword evidence="1 8" id="KW-0963">Cytoplasm</keyword>
<dbReference type="SUPFAM" id="SSF47323">
    <property type="entry name" value="Anticodon-binding domain of a subclass of class I aminoacyl-tRNA synthetases"/>
    <property type="match status" value="1"/>
</dbReference>
<sequence>MSDEISKPNELPKAYDPSTIEQRWAEYWVNERLFDVPSPNDTQIDEKKFTMLLPPPNVTGRLHMGHMLNQAEMDILTRWHRMSGDISLWVPGTDHAGIATQMMVERQLKTEGTSRTEMGREAFTERVWAWKKEYGGAITDQMRRLGASVDWSREYFTMDDGLSVAVKEAFVRLYEQGLIYRGAYIVNWDPQIQTAVSDLEVESEERMGKLYHVRYPLADGTGSIVIATTRPETMLGDVAVVVNPEDERYTSLVGKIVALPLTGREIPILADEWAKPEFGTGAVKVTPAHDPNDFAIGQRHGLPQPSIFDTTAHITLAGSPYDGMERFAAREKIVADLDALGLLVEVKDHPMTVPVSQRSGVVIEPRLSMQWFLAVNKTPASGGDSVAAKAIAAVRDGHIRFTPEQYRKTYDEWMKNIYDWCISRQLWWGHRIPAWHCSAGHITVSRETPTACGTCGSAAITQETDVLDTWFSSGLLPFTVFGWPDATKDLAAFYPTELLVTGFDILFFWVARMIMLGTHFMMDVPMPDGSARKLADAVPFKEVYIHGLVRDADRQKMSKTKGNVINPIDIIERFGTDAVRFTLASMASPGTDIAFSEARTEGYRAFANKIWNSARFLFMNVERAKEAGISIDAKQLKKALRSTEHSRLEGRWIVARLAATSAVVDEALKEYRFDEAAHAIYQFFWGDFCDWYLEIVKLRLNFDEGADLEATTVALTTLLAVFEGALRLLNPFMPFITEEIWHAFWPQIGLPVPLKSIALAHYPEFMDFARDTDGSVTAMILMQEMIVAVRGLRKEMGVPEKEAAPVRVFADNRVVALVDANTDLLRRLARVNEVEFVSATLTGNGSRSTAEFDVQVVYERVIDVVAEREKLTKDLAKYQKGLDAAQKQLGNEGFMARAPEHIVAGLRKQFAETQMLFDKAKAALDELSAE</sequence>
<dbReference type="EC" id="6.1.1.9" evidence="8"/>
<dbReference type="CDD" id="cd00817">
    <property type="entry name" value="ValRS_core"/>
    <property type="match status" value="1"/>
</dbReference>
<dbReference type="GO" id="GO:0006438">
    <property type="term" value="P:valyl-tRNA aminoacylation"/>
    <property type="evidence" value="ECO:0007669"/>
    <property type="project" value="UniProtKB-UniRule"/>
</dbReference>
<dbReference type="RefSeq" id="WP_089837594.1">
    <property type="nucleotide sequence ID" value="NZ_FOZL01000001.1"/>
</dbReference>
<comment type="subcellular location">
    <subcellularLocation>
        <location evidence="8">Cytoplasm</location>
    </subcellularLocation>
</comment>
<dbReference type="HAMAP" id="MF_02004">
    <property type="entry name" value="Val_tRNA_synth_type1"/>
    <property type="match status" value="1"/>
</dbReference>
<dbReference type="Gene3D" id="1.10.287.380">
    <property type="entry name" value="Valyl-tRNA synthetase, C-terminal domain"/>
    <property type="match status" value="1"/>
</dbReference>
<feature type="binding site" evidence="8">
    <location>
        <position position="559"/>
    </location>
    <ligand>
        <name>ATP</name>
        <dbReference type="ChEBI" id="CHEBI:30616"/>
    </ligand>
</feature>